<reference evidence="10 11" key="1">
    <citation type="submission" date="2024-09" db="EMBL/GenBank/DDBJ databases">
        <title>Draft genome sequence of Candidatus Magnetaquicoccaceae bacterium FCR-1.</title>
        <authorList>
            <person name="Shimoshige H."/>
            <person name="Shimamura S."/>
            <person name="Taoka A."/>
            <person name="Kobayashi H."/>
            <person name="Maekawa T."/>
        </authorList>
    </citation>
    <scope>NUCLEOTIDE SEQUENCE [LARGE SCALE GENOMIC DNA]</scope>
    <source>
        <strain evidence="10 11">FCR-1</strain>
    </source>
</reference>
<feature type="transmembrane region" description="Helical" evidence="7">
    <location>
        <begin position="175"/>
        <end position="196"/>
    </location>
</feature>
<feature type="domain" description="Cation efflux protein cytoplasmic" evidence="9">
    <location>
        <begin position="231"/>
        <end position="307"/>
    </location>
</feature>
<dbReference type="SUPFAM" id="SSF160240">
    <property type="entry name" value="Cation efflux protein cytoplasmic domain-like"/>
    <property type="match status" value="1"/>
</dbReference>
<comment type="caution">
    <text evidence="10">The sequence shown here is derived from an EMBL/GenBank/DDBJ whole genome shotgun (WGS) entry which is preliminary data.</text>
</comment>
<keyword evidence="5 7" id="KW-1133">Transmembrane helix</keyword>
<dbReference type="SUPFAM" id="SSF161111">
    <property type="entry name" value="Cation efflux protein transmembrane domain-like"/>
    <property type="match status" value="1"/>
</dbReference>
<evidence type="ECO:0000313" key="11">
    <source>
        <dbReference type="Proteomes" id="UP001628193"/>
    </source>
</evidence>
<dbReference type="InterPro" id="IPR002524">
    <property type="entry name" value="Cation_efflux"/>
</dbReference>
<keyword evidence="4 7" id="KW-0812">Transmembrane</keyword>
<evidence type="ECO:0000313" key="10">
    <source>
        <dbReference type="EMBL" id="GAB0057004.1"/>
    </source>
</evidence>
<keyword evidence="11" id="KW-1185">Reference proteome</keyword>
<comment type="subcellular location">
    <subcellularLocation>
        <location evidence="1">Membrane</location>
        <topology evidence="1">Multi-pass membrane protein</topology>
    </subcellularLocation>
</comment>
<dbReference type="PANTHER" id="PTHR43840">
    <property type="entry name" value="MITOCHONDRIAL METAL TRANSPORTER 1-RELATED"/>
    <property type="match status" value="1"/>
</dbReference>
<keyword evidence="6 7" id="KW-0472">Membrane</keyword>
<dbReference type="InterPro" id="IPR050291">
    <property type="entry name" value="CDF_Transporter"/>
</dbReference>
<keyword evidence="3" id="KW-0813">Transport</keyword>
<dbReference type="Proteomes" id="UP001628193">
    <property type="component" value="Unassembled WGS sequence"/>
</dbReference>
<feature type="domain" description="Cation efflux protein transmembrane" evidence="8">
    <location>
        <begin position="37"/>
        <end position="223"/>
    </location>
</feature>
<evidence type="ECO:0000256" key="7">
    <source>
        <dbReference type="SAM" id="Phobius"/>
    </source>
</evidence>
<sequence>MTNHATSHAHEHFGPVVSNKEGHYAEARLVTLVGTGGDTLLTLGKLVIGFMAGSAALVAEGAHSGADLLFDLVVLAGMKIARKKPDEEHPYGHGKFEGLITLLLALILIVVAGGVVIDAVHRMSESNLEAPGHLAFWIAMGSVVIKEALFQYTVRVGRRIKSNIMMANAWHHRADAISCIAATLGIGGALLGFPILDPVAAIAVAFFVSKVAFEIGHKAIQELTDASTAVDQETRQQIHDLIHSIPEVISAHFVTPRQLGPDIIVDVHVVVPMDLTVSEGHQVAEKVRHTLLKNVDAITEVVVHVDTEDDMASSVPIYATRKEILAVLQTLLPTDGAIEGADRLYPHYSRTGIHLDLVLRVKAGSGLESLHAEVGRLCEGLLSSNARIVEVKTSLASVEPARLPS</sequence>
<evidence type="ECO:0000256" key="4">
    <source>
        <dbReference type="ARBA" id="ARBA00022692"/>
    </source>
</evidence>
<dbReference type="Gene3D" id="1.20.1510.10">
    <property type="entry name" value="Cation efflux protein transmembrane domain"/>
    <property type="match status" value="1"/>
</dbReference>
<protein>
    <submittedName>
        <fullName evidence="10">Ferrous-iron efflux pump FieF</fullName>
    </submittedName>
</protein>
<evidence type="ECO:0000256" key="1">
    <source>
        <dbReference type="ARBA" id="ARBA00004141"/>
    </source>
</evidence>
<proteinExistence type="inferred from homology"/>
<dbReference type="Gene3D" id="3.30.70.1350">
    <property type="entry name" value="Cation efflux protein, cytoplasmic domain"/>
    <property type="match status" value="1"/>
</dbReference>
<dbReference type="Pfam" id="PF01545">
    <property type="entry name" value="Cation_efflux"/>
    <property type="match status" value="1"/>
</dbReference>
<dbReference type="Pfam" id="PF16916">
    <property type="entry name" value="ZT_dimer"/>
    <property type="match status" value="1"/>
</dbReference>
<dbReference type="EMBL" id="BAAFGK010000004">
    <property type="protein sequence ID" value="GAB0057004.1"/>
    <property type="molecule type" value="Genomic_DNA"/>
</dbReference>
<comment type="similarity">
    <text evidence="2">Belongs to the cation diffusion facilitator (CDF) transporter (TC 2.A.4) family.</text>
</comment>
<evidence type="ECO:0000256" key="5">
    <source>
        <dbReference type="ARBA" id="ARBA00022989"/>
    </source>
</evidence>
<dbReference type="InterPro" id="IPR027469">
    <property type="entry name" value="Cation_efflux_TMD_sf"/>
</dbReference>
<evidence type="ECO:0000259" key="9">
    <source>
        <dbReference type="Pfam" id="PF16916"/>
    </source>
</evidence>
<dbReference type="InterPro" id="IPR027470">
    <property type="entry name" value="Cation_efflux_CTD"/>
</dbReference>
<gene>
    <name evidence="10" type="primary">fieF</name>
    <name evidence="10" type="ORF">SIID45300_01324</name>
</gene>
<evidence type="ECO:0000256" key="6">
    <source>
        <dbReference type="ARBA" id="ARBA00023136"/>
    </source>
</evidence>
<dbReference type="RefSeq" id="WP_420904716.1">
    <property type="nucleotide sequence ID" value="NZ_BAAFGK010000004.1"/>
</dbReference>
<evidence type="ECO:0000256" key="3">
    <source>
        <dbReference type="ARBA" id="ARBA00022448"/>
    </source>
</evidence>
<feature type="transmembrane region" description="Helical" evidence="7">
    <location>
        <begin position="99"/>
        <end position="122"/>
    </location>
</feature>
<evidence type="ECO:0000256" key="2">
    <source>
        <dbReference type="ARBA" id="ARBA00008114"/>
    </source>
</evidence>
<name>A0ABQ0C808_9PROT</name>
<accession>A0ABQ0C808</accession>
<dbReference type="InterPro" id="IPR058533">
    <property type="entry name" value="Cation_efflux_TM"/>
</dbReference>
<organism evidence="10 11">
    <name type="scientific">Candidatus Magnetaquiglobus chichijimensis</name>
    <dbReference type="NCBI Taxonomy" id="3141448"/>
    <lineage>
        <taxon>Bacteria</taxon>
        <taxon>Pseudomonadati</taxon>
        <taxon>Pseudomonadota</taxon>
        <taxon>Magnetococcia</taxon>
        <taxon>Magnetococcales</taxon>
        <taxon>Candidatus Magnetaquicoccaceae</taxon>
        <taxon>Candidatus Magnetaquiglobus</taxon>
    </lineage>
</organism>
<feature type="transmembrane region" description="Helical" evidence="7">
    <location>
        <begin position="134"/>
        <end position="154"/>
    </location>
</feature>
<evidence type="ECO:0000259" key="8">
    <source>
        <dbReference type="Pfam" id="PF01545"/>
    </source>
</evidence>
<dbReference type="NCBIfam" id="TIGR01297">
    <property type="entry name" value="CDF"/>
    <property type="match status" value="1"/>
</dbReference>
<dbReference type="PANTHER" id="PTHR43840:SF15">
    <property type="entry name" value="MITOCHONDRIAL METAL TRANSPORTER 1-RELATED"/>
    <property type="match status" value="1"/>
</dbReference>
<dbReference type="InterPro" id="IPR036837">
    <property type="entry name" value="Cation_efflux_CTD_sf"/>
</dbReference>